<dbReference type="PANTHER" id="PTHR43284">
    <property type="entry name" value="ASPARAGINE SYNTHETASE (GLUTAMINE-HYDROLYZING)"/>
    <property type="match status" value="1"/>
</dbReference>
<organism evidence="11 12">
    <name type="scientific">Xylanibacillus composti</name>
    <dbReference type="NCBI Taxonomy" id="1572762"/>
    <lineage>
        <taxon>Bacteria</taxon>
        <taxon>Bacillati</taxon>
        <taxon>Bacillota</taxon>
        <taxon>Bacilli</taxon>
        <taxon>Bacillales</taxon>
        <taxon>Paenibacillaceae</taxon>
        <taxon>Xylanibacillus</taxon>
    </lineage>
</organism>
<dbReference type="Pfam" id="PF13537">
    <property type="entry name" value="GATase_7"/>
    <property type="match status" value="1"/>
</dbReference>
<dbReference type="InterPro" id="IPR001962">
    <property type="entry name" value="Asn_synthase"/>
</dbReference>
<name>A0A8J4H0R1_9BACL</name>
<keyword evidence="6" id="KW-0028">Amino-acid biosynthesis</keyword>
<dbReference type="GO" id="GO:0005524">
    <property type="term" value="F:ATP binding"/>
    <property type="evidence" value="ECO:0007669"/>
    <property type="project" value="UniProtKB-KW"/>
</dbReference>
<gene>
    <name evidence="11" type="ORF">XYCOK13_15830</name>
</gene>
<evidence type="ECO:0000256" key="3">
    <source>
        <dbReference type="ARBA" id="ARBA00012737"/>
    </source>
</evidence>
<feature type="domain" description="Glutamine amidotransferase type-2" evidence="10">
    <location>
        <begin position="18"/>
        <end position="233"/>
    </location>
</feature>
<protein>
    <recommendedName>
        <fullName evidence="3">asparagine synthase (glutamine-hydrolyzing)</fullName>
        <ecNumber evidence="3">6.3.5.4</ecNumber>
    </recommendedName>
</protein>
<dbReference type="Gene3D" id="3.40.50.620">
    <property type="entry name" value="HUPs"/>
    <property type="match status" value="2"/>
</dbReference>
<evidence type="ECO:0000256" key="2">
    <source>
        <dbReference type="ARBA" id="ARBA00005752"/>
    </source>
</evidence>
<keyword evidence="7" id="KW-0315">Glutamine amidotransferase</keyword>
<keyword evidence="4 9" id="KW-0547">Nucleotide-binding</keyword>
<dbReference type="InterPro" id="IPR051786">
    <property type="entry name" value="ASN_synthetase/amidase"/>
</dbReference>
<evidence type="ECO:0000256" key="6">
    <source>
        <dbReference type="ARBA" id="ARBA00022888"/>
    </source>
</evidence>
<dbReference type="InterPro" id="IPR014729">
    <property type="entry name" value="Rossmann-like_a/b/a_fold"/>
</dbReference>
<keyword evidence="5 9" id="KW-0067">ATP-binding</keyword>
<dbReference type="GO" id="GO:0006529">
    <property type="term" value="P:asparagine biosynthetic process"/>
    <property type="evidence" value="ECO:0007669"/>
    <property type="project" value="UniProtKB-KW"/>
</dbReference>
<reference evidence="11" key="1">
    <citation type="submission" date="2021-04" db="EMBL/GenBank/DDBJ databases">
        <title>Draft genome sequence of Xylanibacillus composti strain K13.</title>
        <authorList>
            <person name="Uke A."/>
            <person name="Chhe C."/>
            <person name="Baramee S."/>
            <person name="Kosugi A."/>
        </authorList>
    </citation>
    <scope>NUCLEOTIDE SEQUENCE</scope>
    <source>
        <strain evidence="11">K13</strain>
    </source>
</reference>
<comment type="pathway">
    <text evidence="1">Amino-acid biosynthesis; L-asparagine biosynthesis; L-asparagine from L-aspartate (L-Gln route): step 1/1.</text>
</comment>
<evidence type="ECO:0000256" key="7">
    <source>
        <dbReference type="ARBA" id="ARBA00022962"/>
    </source>
</evidence>
<evidence type="ECO:0000259" key="10">
    <source>
        <dbReference type="PROSITE" id="PS51278"/>
    </source>
</evidence>
<sequence length="660" mass="76002">MVSIKIVTVVLQTEGMMTAIVGLYHDHSQPVDPEYGARMMRALEAYPADRTDSWVSGPIFFGCHTQWITPESCREQLPFYDPQEGLAITADAIVDNRAELFDRLGIDRHLRQRLTDSELIMLAYRRWGTDAPRYLHGDFAFFIWDERHQRLFGARDLLGNRSLYYCYQSGQFAFSTTISPLLALPYLCKRLNEEWLAEYLALPSLVDALNLHATPYKQIRQLPPAHCICMEQGRISIEQYSAICPPAEPLRLRSNAEYEEAFRSVFQQAVDDKVRTVRQVGVLLSGGLDSGTVAAFAVHSLKDRGKRLYAYSCIPPADFSDWTARDRIADETPYIQATVDHIGHIIPHMETFQGSSPYQDIDTWLELLELPYKYVENSFWMRGAFEKAQAQQVGVMLTGTGGNETISWGPSLAYYGKLLRKWRWLRLYRELYLYSRRIGTGRRRILPDILQTAFPMLAKQDEKPDQAGLPSMIHPSFAERMRVDERISDYLSELRISTLDACKARELSLQDLRIPSMLGVSGTKLSLRYSVRERDPTLDPRVIRFCASVPLSQYVQNGYDRALIRRATKHMLPDAVRLNQQKRGIQGADWVHRCLPHWPQIREELGRLCQDSAAAPYLHTARLKQLLDNWSVPPKPEHAAHPDLRLFMRSLVVYRFLRRF</sequence>
<dbReference type="InterPro" id="IPR006426">
    <property type="entry name" value="Asn_synth_AEB"/>
</dbReference>
<dbReference type="CDD" id="cd00712">
    <property type="entry name" value="AsnB"/>
    <property type="match status" value="1"/>
</dbReference>
<evidence type="ECO:0000256" key="5">
    <source>
        <dbReference type="ARBA" id="ARBA00022840"/>
    </source>
</evidence>
<comment type="similarity">
    <text evidence="2">Belongs to the asparagine synthetase family.</text>
</comment>
<dbReference type="InterPro" id="IPR029055">
    <property type="entry name" value="Ntn_hydrolases_N"/>
</dbReference>
<dbReference type="PROSITE" id="PS51278">
    <property type="entry name" value="GATASE_TYPE_2"/>
    <property type="match status" value="1"/>
</dbReference>
<feature type="binding site" evidence="9">
    <location>
        <position position="314"/>
    </location>
    <ligand>
        <name>ATP</name>
        <dbReference type="ChEBI" id="CHEBI:30616"/>
    </ligand>
</feature>
<dbReference type="InterPro" id="IPR017932">
    <property type="entry name" value="GATase_2_dom"/>
</dbReference>
<keyword evidence="6" id="KW-0061">Asparagine biosynthesis</keyword>
<evidence type="ECO:0000256" key="1">
    <source>
        <dbReference type="ARBA" id="ARBA00005187"/>
    </source>
</evidence>
<dbReference type="EMBL" id="BOVK01000018">
    <property type="protein sequence ID" value="GIQ68759.1"/>
    <property type="molecule type" value="Genomic_DNA"/>
</dbReference>
<dbReference type="PANTHER" id="PTHR43284:SF1">
    <property type="entry name" value="ASPARAGINE SYNTHETASE"/>
    <property type="match status" value="1"/>
</dbReference>
<dbReference type="AlphaFoldDB" id="A0A8J4H0R1"/>
<comment type="caution">
    <text evidence="11">The sequence shown here is derived from an EMBL/GenBank/DDBJ whole genome shotgun (WGS) entry which is preliminary data.</text>
</comment>
<keyword evidence="12" id="KW-1185">Reference proteome</keyword>
<evidence type="ECO:0000256" key="8">
    <source>
        <dbReference type="ARBA" id="ARBA00048741"/>
    </source>
</evidence>
<evidence type="ECO:0000313" key="11">
    <source>
        <dbReference type="EMBL" id="GIQ68759.1"/>
    </source>
</evidence>
<proteinExistence type="inferred from homology"/>
<dbReference type="RefSeq" id="WP_244865059.1">
    <property type="nucleotide sequence ID" value="NZ_BOVK01000018.1"/>
</dbReference>
<comment type="catalytic activity">
    <reaction evidence="8">
        <text>L-aspartate + L-glutamine + ATP + H2O = L-asparagine + L-glutamate + AMP + diphosphate + H(+)</text>
        <dbReference type="Rhea" id="RHEA:12228"/>
        <dbReference type="ChEBI" id="CHEBI:15377"/>
        <dbReference type="ChEBI" id="CHEBI:15378"/>
        <dbReference type="ChEBI" id="CHEBI:29985"/>
        <dbReference type="ChEBI" id="CHEBI:29991"/>
        <dbReference type="ChEBI" id="CHEBI:30616"/>
        <dbReference type="ChEBI" id="CHEBI:33019"/>
        <dbReference type="ChEBI" id="CHEBI:58048"/>
        <dbReference type="ChEBI" id="CHEBI:58359"/>
        <dbReference type="ChEBI" id="CHEBI:456215"/>
        <dbReference type="EC" id="6.3.5.4"/>
    </reaction>
</comment>
<evidence type="ECO:0000256" key="4">
    <source>
        <dbReference type="ARBA" id="ARBA00022741"/>
    </source>
</evidence>
<accession>A0A8J4H0R1</accession>
<dbReference type="EC" id="6.3.5.4" evidence="3"/>
<dbReference type="Pfam" id="PF00733">
    <property type="entry name" value="Asn_synthase"/>
    <property type="match status" value="1"/>
</dbReference>
<dbReference type="SUPFAM" id="SSF52402">
    <property type="entry name" value="Adenine nucleotide alpha hydrolases-like"/>
    <property type="match status" value="1"/>
</dbReference>
<feature type="binding site" evidence="9">
    <location>
        <position position="116"/>
    </location>
    <ligand>
        <name>L-glutamine</name>
        <dbReference type="ChEBI" id="CHEBI:58359"/>
    </ligand>
</feature>
<evidence type="ECO:0000313" key="12">
    <source>
        <dbReference type="Proteomes" id="UP000677918"/>
    </source>
</evidence>
<dbReference type="Gene3D" id="3.60.20.10">
    <property type="entry name" value="Glutamine Phosphoribosylpyrophosphate, subunit 1, domain 1"/>
    <property type="match status" value="1"/>
</dbReference>
<dbReference type="InterPro" id="IPR033738">
    <property type="entry name" value="AsnB_N"/>
</dbReference>
<dbReference type="SUPFAM" id="SSF56235">
    <property type="entry name" value="N-terminal nucleophile aminohydrolases (Ntn hydrolases)"/>
    <property type="match status" value="1"/>
</dbReference>
<dbReference type="GO" id="GO:0004066">
    <property type="term" value="F:asparagine synthase (glutamine-hydrolyzing) activity"/>
    <property type="evidence" value="ECO:0007669"/>
    <property type="project" value="UniProtKB-EC"/>
</dbReference>
<feature type="binding site" evidence="9">
    <location>
        <position position="283"/>
    </location>
    <ligand>
        <name>ATP</name>
        <dbReference type="ChEBI" id="CHEBI:30616"/>
    </ligand>
</feature>
<dbReference type="Proteomes" id="UP000677918">
    <property type="component" value="Unassembled WGS sequence"/>
</dbReference>
<dbReference type="PIRSF" id="PIRSF001589">
    <property type="entry name" value="Asn_synthetase_glu-h"/>
    <property type="match status" value="1"/>
</dbReference>
<evidence type="ECO:0000256" key="9">
    <source>
        <dbReference type="PIRSR" id="PIRSR001589-2"/>
    </source>
</evidence>